<dbReference type="RefSeq" id="WP_154301044.1">
    <property type="nucleotide sequence ID" value="NZ_DAWELM010000025.1"/>
</dbReference>
<evidence type="ECO:0000313" key="3">
    <source>
        <dbReference type="Proteomes" id="UP000481964"/>
    </source>
</evidence>
<keyword evidence="1" id="KW-0812">Transmembrane</keyword>
<gene>
    <name evidence="2" type="ORF">GKE48_10580</name>
</gene>
<dbReference type="EMBL" id="WKRD01000007">
    <property type="protein sequence ID" value="MSC57880.1"/>
    <property type="molecule type" value="Genomic_DNA"/>
</dbReference>
<dbReference type="Proteomes" id="UP000481964">
    <property type="component" value="Unassembled WGS sequence"/>
</dbReference>
<comment type="caution">
    <text evidence="2">The sequence shown here is derived from an EMBL/GenBank/DDBJ whole genome shotgun (WGS) entry which is preliminary data.</text>
</comment>
<name>A0A7C9H3K6_9FIRM</name>
<evidence type="ECO:0000256" key="1">
    <source>
        <dbReference type="SAM" id="Phobius"/>
    </source>
</evidence>
<organism evidence="2 3">
    <name type="scientific">Lachnospira eligens</name>
    <dbReference type="NCBI Taxonomy" id="39485"/>
    <lineage>
        <taxon>Bacteria</taxon>
        <taxon>Bacillati</taxon>
        <taxon>Bacillota</taxon>
        <taxon>Clostridia</taxon>
        <taxon>Lachnospirales</taxon>
        <taxon>Lachnospiraceae</taxon>
        <taxon>Lachnospira</taxon>
    </lineage>
</organism>
<feature type="transmembrane region" description="Helical" evidence="1">
    <location>
        <begin position="12"/>
        <end position="29"/>
    </location>
</feature>
<keyword evidence="1" id="KW-0472">Membrane</keyword>
<evidence type="ECO:0000313" key="2">
    <source>
        <dbReference type="EMBL" id="MSC57880.1"/>
    </source>
</evidence>
<protein>
    <submittedName>
        <fullName evidence="2">Uncharacterized protein</fullName>
    </submittedName>
</protein>
<proteinExistence type="predicted"/>
<reference evidence="2 3" key="1">
    <citation type="journal article" date="2019" name="Nat. Med.">
        <title>A library of human gut bacterial isolates paired with longitudinal multiomics data enables mechanistic microbiome research.</title>
        <authorList>
            <person name="Poyet M."/>
            <person name="Groussin M."/>
            <person name="Gibbons S.M."/>
            <person name="Avila-Pacheco J."/>
            <person name="Jiang X."/>
            <person name="Kearney S.M."/>
            <person name="Perrotta A.R."/>
            <person name="Berdy B."/>
            <person name="Zhao S."/>
            <person name="Lieberman T.D."/>
            <person name="Swanson P.K."/>
            <person name="Smith M."/>
            <person name="Roesemann S."/>
            <person name="Alexander J.E."/>
            <person name="Rich S.A."/>
            <person name="Livny J."/>
            <person name="Vlamakis H."/>
            <person name="Clish C."/>
            <person name="Bullock K."/>
            <person name="Deik A."/>
            <person name="Scott J."/>
            <person name="Pierce K.A."/>
            <person name="Xavier R.J."/>
            <person name="Alm E.J."/>
        </authorList>
    </citation>
    <scope>NUCLEOTIDE SEQUENCE [LARGE SCALE GENOMIC DNA]</scope>
    <source>
        <strain evidence="2 3">BIOML-A1</strain>
    </source>
</reference>
<dbReference type="AlphaFoldDB" id="A0A7C9H3K6"/>
<sequence>MKTRRKKLVKNVFIFIAMFMIVGMYIVPVTSNAGQVAKGWGFAFNYDGQERYTNPEAKNTTSSVRMYCEYSDCYNSYYYAKVYSEKDGSTRDASHGLQYSFSEGETKDMSNWVVENGYDRACIRLTGENIDTEYGTCFGGFWWPDILD</sequence>
<keyword evidence="1" id="KW-1133">Transmembrane helix</keyword>
<accession>A0A7C9H3K6</accession>